<organism evidence="1 2">
    <name type="scientific">Petrolisthes cinctipes</name>
    <name type="common">Flat porcelain crab</name>
    <dbReference type="NCBI Taxonomy" id="88211"/>
    <lineage>
        <taxon>Eukaryota</taxon>
        <taxon>Metazoa</taxon>
        <taxon>Ecdysozoa</taxon>
        <taxon>Arthropoda</taxon>
        <taxon>Crustacea</taxon>
        <taxon>Multicrustacea</taxon>
        <taxon>Malacostraca</taxon>
        <taxon>Eumalacostraca</taxon>
        <taxon>Eucarida</taxon>
        <taxon>Decapoda</taxon>
        <taxon>Pleocyemata</taxon>
        <taxon>Anomura</taxon>
        <taxon>Galatheoidea</taxon>
        <taxon>Porcellanidae</taxon>
        <taxon>Petrolisthes</taxon>
    </lineage>
</organism>
<reference evidence="1" key="1">
    <citation type="submission" date="2023-10" db="EMBL/GenBank/DDBJ databases">
        <title>Genome assemblies of two species of porcelain crab, Petrolisthes cinctipes and Petrolisthes manimaculis (Anomura: Porcellanidae).</title>
        <authorList>
            <person name="Angst P."/>
        </authorList>
    </citation>
    <scope>NUCLEOTIDE SEQUENCE</scope>
    <source>
        <strain evidence="1">PB745_01</strain>
        <tissue evidence="1">Gill</tissue>
    </source>
</reference>
<dbReference type="Proteomes" id="UP001286313">
    <property type="component" value="Unassembled WGS sequence"/>
</dbReference>
<evidence type="ECO:0000313" key="2">
    <source>
        <dbReference type="Proteomes" id="UP001286313"/>
    </source>
</evidence>
<dbReference type="SUPFAM" id="SSF48403">
    <property type="entry name" value="Ankyrin repeat"/>
    <property type="match status" value="1"/>
</dbReference>
<accession>A0AAE1FVD6</accession>
<gene>
    <name evidence="1" type="ORF">Pcinc_015028</name>
</gene>
<keyword evidence="2" id="KW-1185">Reference proteome</keyword>
<sequence length="126" mass="12562">MTSLSEVTKILNNSVGTCVVGREVGMGGGASVNGMVEDNIGIGGSGGVRGVMERSNSSSGWGGGGVGGLLGAVKGGHHRHVKLLLEAGVPVNAADFSGTICILHSLMYPTPLLPLLDVSHSTLATP</sequence>
<dbReference type="EMBL" id="JAWQEG010001322">
    <property type="protein sequence ID" value="KAK3880481.1"/>
    <property type="molecule type" value="Genomic_DNA"/>
</dbReference>
<protein>
    <submittedName>
        <fullName evidence="1">Uncharacterized protein</fullName>
    </submittedName>
</protein>
<evidence type="ECO:0000313" key="1">
    <source>
        <dbReference type="EMBL" id="KAK3880481.1"/>
    </source>
</evidence>
<dbReference type="AlphaFoldDB" id="A0AAE1FVD6"/>
<comment type="caution">
    <text evidence="1">The sequence shown here is derived from an EMBL/GenBank/DDBJ whole genome shotgun (WGS) entry which is preliminary data.</text>
</comment>
<dbReference type="InterPro" id="IPR036770">
    <property type="entry name" value="Ankyrin_rpt-contain_sf"/>
</dbReference>
<name>A0AAE1FVD6_PETCI</name>
<proteinExistence type="predicted"/>